<dbReference type="InterPro" id="IPR043129">
    <property type="entry name" value="ATPase_NBD"/>
</dbReference>
<organism evidence="1 2">
    <name type="scientific">Candidatus Nealsonbacteria bacterium CG23_combo_of_CG06-09_8_20_14_all_39_17</name>
    <dbReference type="NCBI Taxonomy" id="1974722"/>
    <lineage>
        <taxon>Bacteria</taxon>
        <taxon>Candidatus Nealsoniibacteriota</taxon>
    </lineage>
</organism>
<dbReference type="Gene3D" id="3.30.1490.300">
    <property type="match status" value="1"/>
</dbReference>
<dbReference type="InterPro" id="IPR050696">
    <property type="entry name" value="FtsA/MreB"/>
</dbReference>
<protein>
    <recommendedName>
        <fullName evidence="3">SHS2 domain-containing protein</fullName>
    </recommendedName>
</protein>
<dbReference type="SUPFAM" id="SSF53067">
    <property type="entry name" value="Actin-like ATPase domain"/>
    <property type="match status" value="2"/>
</dbReference>
<evidence type="ECO:0000313" key="2">
    <source>
        <dbReference type="Proteomes" id="UP000229976"/>
    </source>
</evidence>
<evidence type="ECO:0008006" key="3">
    <source>
        <dbReference type="Google" id="ProtNLM"/>
    </source>
</evidence>
<dbReference type="InterPro" id="IPR005883">
    <property type="entry name" value="PilM"/>
</dbReference>
<evidence type="ECO:0000313" key="1">
    <source>
        <dbReference type="EMBL" id="PIP22622.1"/>
    </source>
</evidence>
<reference evidence="1 2" key="1">
    <citation type="submission" date="2017-09" db="EMBL/GenBank/DDBJ databases">
        <title>Depth-based differentiation of microbial function through sediment-hosted aquifers and enrichment of novel symbionts in the deep terrestrial subsurface.</title>
        <authorList>
            <person name="Probst A.J."/>
            <person name="Ladd B."/>
            <person name="Jarett J.K."/>
            <person name="Geller-Mcgrath D.E."/>
            <person name="Sieber C.M."/>
            <person name="Emerson J.B."/>
            <person name="Anantharaman K."/>
            <person name="Thomas B.C."/>
            <person name="Malmstrom R."/>
            <person name="Stieglmeier M."/>
            <person name="Klingl A."/>
            <person name="Woyke T."/>
            <person name="Ryan C.M."/>
            <person name="Banfield J.F."/>
        </authorList>
    </citation>
    <scope>NUCLEOTIDE SEQUENCE [LARGE SCALE GENOMIC DNA]</scope>
    <source>
        <strain evidence="1">CG23_combo_of_CG06-09_8_20_14_all_39_17</strain>
    </source>
</reference>
<dbReference type="PIRSF" id="PIRSF019169">
    <property type="entry name" value="PilM"/>
    <property type="match status" value="1"/>
</dbReference>
<dbReference type="NCBIfam" id="TIGR01175">
    <property type="entry name" value="pilM"/>
    <property type="match status" value="1"/>
</dbReference>
<sequence>MSWPLFKSTPKSSLGIDIGTSSIKMVELLRKREEIILKNYGEATVADVYQNHFREAEKGSFRISPENTAQAISSIMEEAKIETRRAVFSIPDFSSFFTNFELPPMMKEELSQAVVFEARKHIPLPLKDVTIDWEIIGKEDVDKKRARWKILLVAVSNDMISQYQSIANFSNLELVALEAEAFGLARALAPKEEKQIVSLVDIGAQSSTCNIIENGFLRKSYSFSVSGDKMTKQLAKNLSIDYNKADGIKKKYGLLLGQELGASSNIVRDTLSSFFDILLKEIKEASESFCRANNQEIKRYILSGGSALTAGLKEYFKDYLKKEVEIANPFANIFYQPILEKKLKEMGPSYAIAVGVALRELNK</sequence>
<comment type="caution">
    <text evidence="1">The sequence shown here is derived from an EMBL/GenBank/DDBJ whole genome shotgun (WGS) entry which is preliminary data.</text>
</comment>
<dbReference type="PANTHER" id="PTHR32432:SF3">
    <property type="entry name" value="ETHANOLAMINE UTILIZATION PROTEIN EUTJ"/>
    <property type="match status" value="1"/>
</dbReference>
<dbReference type="Proteomes" id="UP000229976">
    <property type="component" value="Unassembled WGS sequence"/>
</dbReference>
<dbReference type="Gene3D" id="3.30.420.40">
    <property type="match status" value="2"/>
</dbReference>
<accession>A0A2G9YTW4</accession>
<dbReference type="EMBL" id="PCRO01000036">
    <property type="protein sequence ID" value="PIP22622.1"/>
    <property type="molecule type" value="Genomic_DNA"/>
</dbReference>
<dbReference type="AlphaFoldDB" id="A0A2G9YTW4"/>
<name>A0A2G9YTW4_9BACT</name>
<dbReference type="Pfam" id="PF11104">
    <property type="entry name" value="PilM_2"/>
    <property type="match status" value="1"/>
</dbReference>
<proteinExistence type="predicted"/>
<gene>
    <name evidence="1" type="ORF">COX37_02955</name>
</gene>
<dbReference type="PANTHER" id="PTHR32432">
    <property type="entry name" value="CELL DIVISION PROTEIN FTSA-RELATED"/>
    <property type="match status" value="1"/>
</dbReference>
<dbReference type="CDD" id="cd24049">
    <property type="entry name" value="ASKHA_NBD_PilM"/>
    <property type="match status" value="1"/>
</dbReference>